<dbReference type="PROSITE" id="PS50006">
    <property type="entry name" value="FHA_DOMAIN"/>
    <property type="match status" value="1"/>
</dbReference>
<keyword evidence="5 10" id="KW-0547">Nucleotide-binding</keyword>
<dbReference type="PROSITE" id="PS00411">
    <property type="entry name" value="KINESIN_MOTOR_1"/>
    <property type="match status" value="1"/>
</dbReference>
<dbReference type="GO" id="GO:0008017">
    <property type="term" value="F:microtubule binding"/>
    <property type="evidence" value="ECO:0007669"/>
    <property type="project" value="InterPro"/>
</dbReference>
<dbReference type="InterPro" id="IPR036961">
    <property type="entry name" value="Kinesin_motor_dom_sf"/>
</dbReference>
<dbReference type="InterPro" id="IPR008984">
    <property type="entry name" value="SMAD_FHA_dom_sf"/>
</dbReference>
<evidence type="ECO:0000256" key="4">
    <source>
        <dbReference type="ARBA" id="ARBA00022701"/>
    </source>
</evidence>
<sequence length="767" mass="87509">MGDENIKVVVRCRPLNSSEIFRGAKCLFSMVGNQTFITRPDVNDPGNAKAAKRDGIEDVKSFTFDKSYWSFDKSDPNYATQAMLYNDLGEEFLDYAFEGYNTCIFAYGQTGAGKSYSMMGYGEDKGIMPLTCCELFNRINNNKDLELTYQVQVSYIEIYNERVRDLLNPKNKGNLKVREHPALGPYVEDLSKLIVNSFIDIEKLMDEGNKVRTVAATNMNETSSRSHAVFTLLVTQKRHDTQTNMDTEKVSRISFVDLAGSERANSTYATGTRLKESANINRSLITFGKVITAFAELSSVDKKKGKKEIFVPYRDSVLTWLLKDSLGGNSKTAMIAVISPADYDETLSTLRFADATRRIKNKAVVNEDPNTRLIRELKEELPMLRSKLGTYDSNELYDPSVPPSQQIVILQDKSGNTIKKTKEELIDQTQASEKLMEEVNESWAEKARKTEEIQKEREKMLEELGIMVEKNVVGIHPPKKVPYLVNLNEDPLLSECLIYQIKPGKTRVGRIESDIPLNIRLKGDNILDEHCWFENIDGVVTLHPHENDATMVNGMYINKAKKLKSGFRIILGYFHEDFYVFRFNNPQEVSERAKSKQLSINVPLTLNENGEDSAEVSPTSTDSLDTWIDWNLARREAALNSLNSRTDTTDTTDTRYTTDTTDTRHITDTTDTRHTTDTTDTTDTTVGIDESLQRLRDDLKKIESGRRTRPDSRNSDFHDSSNETYEKVHQRKFFYDPMVNFFNLVQFFKNLLCDTHLLKIRNGSKRK</sequence>
<dbReference type="PROSITE" id="PS50067">
    <property type="entry name" value="KINESIN_MOTOR_2"/>
    <property type="match status" value="1"/>
</dbReference>
<evidence type="ECO:0000259" key="13">
    <source>
        <dbReference type="PROSITE" id="PS50006"/>
    </source>
</evidence>
<protein>
    <recommendedName>
        <fullName evidence="11">Kinesin-like protein</fullName>
    </recommendedName>
</protein>
<evidence type="ECO:0000256" key="3">
    <source>
        <dbReference type="ARBA" id="ARBA00022490"/>
    </source>
</evidence>
<organism evidence="15 16">
    <name type="scientific">Rhizophagus irregularis</name>
    <dbReference type="NCBI Taxonomy" id="588596"/>
    <lineage>
        <taxon>Eukaryota</taxon>
        <taxon>Fungi</taxon>
        <taxon>Fungi incertae sedis</taxon>
        <taxon>Mucoromycota</taxon>
        <taxon>Glomeromycotina</taxon>
        <taxon>Glomeromycetes</taxon>
        <taxon>Glomerales</taxon>
        <taxon>Glomeraceae</taxon>
        <taxon>Rhizophagus</taxon>
    </lineage>
</organism>
<evidence type="ECO:0000313" key="15">
    <source>
        <dbReference type="EMBL" id="PKY51922.1"/>
    </source>
</evidence>
<keyword evidence="16" id="KW-1185">Reference proteome</keyword>
<dbReference type="GO" id="GO:0008574">
    <property type="term" value="F:plus-end-directed microtubule motor activity"/>
    <property type="evidence" value="ECO:0007669"/>
    <property type="project" value="UniProtKB-ARBA"/>
</dbReference>
<accession>A0A2I1GZ56</accession>
<dbReference type="InterPro" id="IPR019821">
    <property type="entry name" value="Kinesin_motor_CS"/>
</dbReference>
<dbReference type="Gene3D" id="3.40.850.10">
    <property type="entry name" value="Kinesin motor domain"/>
    <property type="match status" value="1"/>
</dbReference>
<keyword evidence="9" id="KW-0206">Cytoskeleton</keyword>
<gene>
    <name evidence="15" type="ORF">RhiirA4_495158</name>
</gene>
<dbReference type="VEuPathDB" id="FungiDB:RhiirA1_516379"/>
<keyword evidence="2" id="KW-0813">Transport</keyword>
<dbReference type="GO" id="GO:0005546">
    <property type="term" value="F:phosphatidylinositol-4,5-bisphosphate binding"/>
    <property type="evidence" value="ECO:0007669"/>
    <property type="project" value="UniProtKB-ARBA"/>
</dbReference>
<name>A0A2I1GZ56_9GLOM</name>
<dbReference type="Pfam" id="PF16183">
    <property type="entry name" value="Kinesin_assoc"/>
    <property type="match status" value="1"/>
</dbReference>
<dbReference type="InterPro" id="IPR000253">
    <property type="entry name" value="FHA_dom"/>
</dbReference>
<proteinExistence type="inferred from homology"/>
<feature type="binding site" evidence="10">
    <location>
        <begin position="108"/>
        <end position="115"/>
    </location>
    <ligand>
        <name>ATP</name>
        <dbReference type="ChEBI" id="CHEBI:30616"/>
    </ligand>
</feature>
<dbReference type="InterPro" id="IPR027417">
    <property type="entry name" value="P-loop_NTPase"/>
</dbReference>
<dbReference type="PANTHER" id="PTHR47117">
    <property type="entry name" value="STAR-RELATED LIPID TRANSFER PROTEIN 9"/>
    <property type="match status" value="1"/>
</dbReference>
<evidence type="ECO:0000313" key="16">
    <source>
        <dbReference type="Proteomes" id="UP000234323"/>
    </source>
</evidence>
<evidence type="ECO:0000256" key="9">
    <source>
        <dbReference type="ARBA" id="ARBA00023212"/>
    </source>
</evidence>
<keyword evidence="4 11" id="KW-0493">Microtubule</keyword>
<dbReference type="Gene3D" id="2.60.200.20">
    <property type="match status" value="1"/>
</dbReference>
<comment type="similarity">
    <text evidence="10 11">Belongs to the TRAFAC class myosin-kinesin ATPase superfamily. Kinesin family.</text>
</comment>
<evidence type="ECO:0000256" key="6">
    <source>
        <dbReference type="ARBA" id="ARBA00022840"/>
    </source>
</evidence>
<dbReference type="VEuPathDB" id="FungiDB:RhiirFUN_025588"/>
<dbReference type="InterPro" id="IPR032405">
    <property type="entry name" value="Kinesin_assoc"/>
</dbReference>
<dbReference type="Gene3D" id="6.10.250.2520">
    <property type="match status" value="1"/>
</dbReference>
<dbReference type="GO" id="GO:0047496">
    <property type="term" value="P:vesicle transport along microtubule"/>
    <property type="evidence" value="ECO:0007669"/>
    <property type="project" value="UniProtKB-ARBA"/>
</dbReference>
<dbReference type="PRINTS" id="PR00380">
    <property type="entry name" value="KINESINHEAVY"/>
</dbReference>
<dbReference type="Pfam" id="PF00225">
    <property type="entry name" value="Kinesin"/>
    <property type="match status" value="1"/>
</dbReference>
<comment type="caution">
    <text evidence="15">The sequence shown here is derived from an EMBL/GenBank/DDBJ whole genome shotgun (WGS) entry which is preliminary data.</text>
</comment>
<feature type="domain" description="Kinesin motor" evidence="14">
    <location>
        <begin position="5"/>
        <end position="359"/>
    </location>
</feature>
<dbReference type="GO" id="GO:0005874">
    <property type="term" value="C:microtubule"/>
    <property type="evidence" value="ECO:0007669"/>
    <property type="project" value="UniProtKB-KW"/>
</dbReference>
<dbReference type="CDD" id="cd22705">
    <property type="entry name" value="FHA_KIF1"/>
    <property type="match status" value="1"/>
</dbReference>
<dbReference type="GO" id="GO:0005524">
    <property type="term" value="F:ATP binding"/>
    <property type="evidence" value="ECO:0007669"/>
    <property type="project" value="UniProtKB-UniRule"/>
</dbReference>
<dbReference type="SUPFAM" id="SSF52540">
    <property type="entry name" value="P-loop containing nucleoside triphosphate hydrolases"/>
    <property type="match status" value="1"/>
</dbReference>
<evidence type="ECO:0000256" key="2">
    <source>
        <dbReference type="ARBA" id="ARBA00022448"/>
    </source>
</evidence>
<evidence type="ECO:0000259" key="14">
    <source>
        <dbReference type="PROSITE" id="PS50067"/>
    </source>
</evidence>
<reference evidence="15 16" key="1">
    <citation type="submission" date="2015-10" db="EMBL/GenBank/DDBJ databases">
        <title>Genome analyses suggest a sexual origin of heterokaryosis in a supposedly ancient asexual fungus.</title>
        <authorList>
            <person name="Ropars J."/>
            <person name="Sedzielewska K."/>
            <person name="Noel J."/>
            <person name="Charron P."/>
            <person name="Farinelli L."/>
            <person name="Marton T."/>
            <person name="Kruger M."/>
            <person name="Pelin A."/>
            <person name="Brachmann A."/>
            <person name="Corradi N."/>
        </authorList>
    </citation>
    <scope>NUCLEOTIDE SEQUENCE [LARGE SCALE GENOMIC DNA]</scope>
    <source>
        <strain evidence="15 16">A4</strain>
    </source>
</reference>
<evidence type="ECO:0000256" key="7">
    <source>
        <dbReference type="ARBA" id="ARBA00023054"/>
    </source>
</evidence>
<evidence type="ECO:0000256" key="10">
    <source>
        <dbReference type="PROSITE-ProRule" id="PRU00283"/>
    </source>
</evidence>
<feature type="region of interest" description="Disordered" evidence="12">
    <location>
        <begin position="699"/>
        <end position="722"/>
    </location>
</feature>
<evidence type="ECO:0000256" key="1">
    <source>
        <dbReference type="ARBA" id="ARBA00004245"/>
    </source>
</evidence>
<feature type="domain" description="FHA" evidence="13">
    <location>
        <begin position="506"/>
        <end position="557"/>
    </location>
</feature>
<keyword evidence="7" id="KW-0175">Coiled coil</keyword>
<dbReference type="InterPro" id="IPR001752">
    <property type="entry name" value="Kinesin_motor_dom"/>
</dbReference>
<dbReference type="CDD" id="cd01365">
    <property type="entry name" value="KISc_KIF1A_KIF1B"/>
    <property type="match status" value="1"/>
</dbReference>
<dbReference type="Proteomes" id="UP000234323">
    <property type="component" value="Unassembled WGS sequence"/>
</dbReference>
<dbReference type="AlphaFoldDB" id="A0A2I1GZ56"/>
<evidence type="ECO:0000256" key="11">
    <source>
        <dbReference type="RuleBase" id="RU000394"/>
    </source>
</evidence>
<evidence type="ECO:0000256" key="12">
    <source>
        <dbReference type="SAM" id="MobiDB-lite"/>
    </source>
</evidence>
<keyword evidence="3" id="KW-0963">Cytoplasm</keyword>
<evidence type="ECO:0000256" key="5">
    <source>
        <dbReference type="ARBA" id="ARBA00022741"/>
    </source>
</evidence>
<dbReference type="FunFam" id="3.40.850.10:FF:000047">
    <property type="entry name" value="Kinesin family protein"/>
    <property type="match status" value="1"/>
</dbReference>
<dbReference type="SUPFAM" id="SSF49879">
    <property type="entry name" value="SMAD/FHA domain"/>
    <property type="match status" value="1"/>
</dbReference>
<comment type="subcellular location">
    <subcellularLocation>
        <location evidence="1">Cytoplasm</location>
        <location evidence="1">Cytoskeleton</location>
    </subcellularLocation>
</comment>
<dbReference type="EMBL" id="LLXI01001104">
    <property type="protein sequence ID" value="PKY51922.1"/>
    <property type="molecule type" value="Genomic_DNA"/>
</dbReference>
<evidence type="ECO:0000256" key="8">
    <source>
        <dbReference type="ARBA" id="ARBA00023175"/>
    </source>
</evidence>
<dbReference type="SMART" id="SM00129">
    <property type="entry name" value="KISc"/>
    <property type="match status" value="1"/>
</dbReference>
<keyword evidence="6 10" id="KW-0067">ATP-binding</keyword>
<keyword evidence="8 10" id="KW-0505">Motor protein</keyword>
<dbReference type="VEuPathDB" id="FungiDB:FUN_011878"/>